<dbReference type="InterPro" id="IPR027417">
    <property type="entry name" value="P-loop_NTPase"/>
</dbReference>
<dbReference type="GO" id="GO:0016556">
    <property type="term" value="P:mRNA modification"/>
    <property type="evidence" value="ECO:0007669"/>
    <property type="project" value="InterPro"/>
</dbReference>
<name>A0A3Q9EGS7_9BROM</name>
<evidence type="ECO:0000256" key="2">
    <source>
        <dbReference type="ARBA" id="ARBA00010328"/>
    </source>
</evidence>
<reference evidence="11" key="1">
    <citation type="journal article" date="2018" name="J Integr Agric">
        <title>Molecular characterization of Apple necrotic mosaic virus identified in crabapple (Malus spp.) tree of China.</title>
        <authorList>
            <person name="Hu G."/>
            <person name="Dong Y."/>
            <person name="Zhang Z."/>
            <person name="Fan X."/>
            <person name="Ren F."/>
        </authorList>
    </citation>
    <scope>NUCLEOTIDE SEQUENCE</scope>
    <source>
        <strain evidence="11">ApNMV-Hai_Crabapple_China</strain>
    </source>
</reference>
<evidence type="ECO:0000256" key="8">
    <source>
        <dbReference type="ARBA" id="ARBA00023184"/>
    </source>
</evidence>
<evidence type="ECO:0000256" key="7">
    <source>
        <dbReference type="ARBA" id="ARBA00022840"/>
    </source>
</evidence>
<dbReference type="GO" id="GO:0044167">
    <property type="term" value="C:host cell endoplasmic reticulum membrane"/>
    <property type="evidence" value="ECO:0007669"/>
    <property type="project" value="UniProtKB-SubCell"/>
</dbReference>
<dbReference type="GO" id="GO:0003723">
    <property type="term" value="F:RNA binding"/>
    <property type="evidence" value="ECO:0007669"/>
    <property type="project" value="InterPro"/>
</dbReference>
<keyword evidence="4" id="KW-0808">Transferase</keyword>
<evidence type="ECO:0000313" key="11">
    <source>
        <dbReference type="EMBL" id="AZQ21140.1"/>
    </source>
</evidence>
<accession>A0A3Q9EGS7</accession>
<organism evidence="11">
    <name type="scientific">Apple necrotic mosaic virus</name>
    <dbReference type="NCBI Taxonomy" id="1779339"/>
    <lineage>
        <taxon>Viruses</taxon>
        <taxon>Riboviria</taxon>
        <taxon>Orthornavirae</taxon>
        <taxon>Kitrinoviricota</taxon>
        <taxon>Alsuviricetes</taxon>
        <taxon>Martellivirales</taxon>
        <taxon>Bromoviridae</taxon>
        <taxon>Ilarvirus</taxon>
        <taxon>Ilarvirus ApNMV</taxon>
    </lineage>
</organism>
<evidence type="ECO:0000259" key="9">
    <source>
        <dbReference type="PROSITE" id="PS51657"/>
    </source>
</evidence>
<keyword evidence="6" id="KW-0378">Hydrolase</keyword>
<dbReference type="InterPro" id="IPR027351">
    <property type="entry name" value="(+)RNA_virus_helicase_core_dom"/>
</dbReference>
<dbReference type="GO" id="GO:0016787">
    <property type="term" value="F:hydrolase activity"/>
    <property type="evidence" value="ECO:0007669"/>
    <property type="project" value="UniProtKB-KW"/>
</dbReference>
<dbReference type="PROSITE" id="PS51657">
    <property type="entry name" value="PSRV_HELICASE"/>
    <property type="match status" value="1"/>
</dbReference>
<keyword evidence="7" id="KW-0067">ATP-binding</keyword>
<dbReference type="InterPro" id="IPR002588">
    <property type="entry name" value="Alphavirus-like_MT_dom"/>
</dbReference>
<dbReference type="Pfam" id="PF01660">
    <property type="entry name" value="Vmethyltransf"/>
    <property type="match status" value="1"/>
</dbReference>
<evidence type="ECO:0000256" key="4">
    <source>
        <dbReference type="ARBA" id="ARBA00022679"/>
    </source>
</evidence>
<protein>
    <recommendedName>
        <fullName evidence="3">Replication protein 1a</fullName>
    </recommendedName>
</protein>
<dbReference type="GO" id="GO:0006396">
    <property type="term" value="P:RNA processing"/>
    <property type="evidence" value="ECO:0007669"/>
    <property type="project" value="InterPro"/>
</dbReference>
<keyword evidence="5" id="KW-0547">Nucleotide-binding</keyword>
<feature type="domain" description="Alphavirus-like MT" evidence="10">
    <location>
        <begin position="73"/>
        <end position="261"/>
    </location>
</feature>
<dbReference type="EMBL" id="MG924894">
    <property type="protein sequence ID" value="AZQ21140.1"/>
    <property type="molecule type" value="Genomic_RNA"/>
</dbReference>
<evidence type="ECO:0000256" key="3">
    <source>
        <dbReference type="ARBA" id="ARBA00020856"/>
    </source>
</evidence>
<evidence type="ECO:0000256" key="5">
    <source>
        <dbReference type="ARBA" id="ARBA00022741"/>
    </source>
</evidence>
<comment type="similarity">
    <text evidence="2">Belongs to the bromoviridae replication protein 1a family.</text>
</comment>
<proteinExistence type="inferred from homology"/>
<evidence type="ECO:0000259" key="10">
    <source>
        <dbReference type="PROSITE" id="PS51743"/>
    </source>
</evidence>
<dbReference type="SUPFAM" id="SSF52540">
    <property type="entry name" value="P-loop containing nucleoside triphosphate hydrolases"/>
    <property type="match status" value="1"/>
</dbReference>
<dbReference type="Gene3D" id="3.40.50.300">
    <property type="entry name" value="P-loop containing nucleotide triphosphate hydrolases"/>
    <property type="match status" value="2"/>
</dbReference>
<evidence type="ECO:0000256" key="6">
    <source>
        <dbReference type="ARBA" id="ARBA00022801"/>
    </source>
</evidence>
<keyword evidence="8" id="KW-1038">Host endoplasmic reticulum</keyword>
<dbReference type="Pfam" id="PF01443">
    <property type="entry name" value="Viral_helicase1"/>
    <property type="match status" value="1"/>
</dbReference>
<dbReference type="PROSITE" id="PS51743">
    <property type="entry name" value="ALPHAVIRUS_MT"/>
    <property type="match status" value="1"/>
</dbReference>
<comment type="subcellular location">
    <subcellularLocation>
        <location evidence="1">Host endoplasmic reticulum membrane</location>
        <topology evidence="1">Peripheral membrane protein</topology>
    </subcellularLocation>
</comment>
<sequence>MDPVALSELLVSTLSKQCADETSAVGKVFADRGVALVERSLPKAEGERLNVSFYQTPEQKALLERNFPGRVIHFTNKDSSSHSFAAAHRLLETDYIYRCFGTTEEPIIDLGGNFVSHMKQRRYNVHSCCPLLDDRDGARFTERLISLKTYLRSHKEELHSADYCEHRFEECDRKAEYVMAIHATSDLPITELCKALANKGTKKMIFSIMIDPSMLIRDSGIIPNFDVRWEIDHATDLVTFDFIGAPCLGYQHKFSVLKQYLTTNAVVVGDKQAFRVERKSDFGGVMIIDITAVAGYKPGMVVGGSRSCAWSSLVQGKTVVHTVEGVEDWWYDVTRRSKVLVDTKVLTRVLEASFRQYKPTTSPESMIQNIATMLSSSTNYTVINGVTLQAGESLHFDDYVSIATTIYVRTKKMFESLPQNIDKLQEQRIVRMRDHTDGQVYGKLGSFIGDVLLPNTVEQRVSDPRGKGREIVYDLQSKSWSEETRNFLYSCLGRQGAPQTLINDPDLFLPLSVVLSTKWEGAATLSVSDVYDQVVKPQYDRIEDEIKQRREDAEKNDGFQRNLLTIAKWIENHPTGEMPKGLGKIAALVPDLVDIREQVVEKPSDLVVNKYASEIQEAITYFETEMDISTRKLQSVGEHCEWKKQKLMTIWSSDESRRVYDPSTNSWFGPPSPHRVQPTARYERGLTKDGFVPILWKTVGEVGSFRKTTKFEDANYFEVDETCRRNLMRYPCVFFDSSCEFSPGTRLVPVLKEALHMEANFERKLVDGIAGCGKTTKILAEAKMVTEDPDLVLTSNRSSAMELREKLPGSQLIKAQRVRTCDSYLMNGKKVHSKRVIFDECFLQHAGCVYAAATLAKADELIMFGDTSQIPFVSRIPNMRLVNHKVGCDEKRDHNLTYRCPIDTTMALSKWFYRKNIKTANRVMRSMSIKPISSVNQIDAFHDLFLTHTQADKCTLLATGKFPRDRVFTSAEAQGKTEGNVAFVRLNRTSINLYTGKDPLMGPCHSLVAMSRHTKRFTYYTTAETDSDDLMVKAIRDVSSANDERVISYLHTDYKL</sequence>
<evidence type="ECO:0000256" key="1">
    <source>
        <dbReference type="ARBA" id="ARBA00004291"/>
    </source>
</evidence>
<dbReference type="GO" id="GO:0008174">
    <property type="term" value="F:mRNA methyltransferase activity"/>
    <property type="evidence" value="ECO:0007669"/>
    <property type="project" value="UniProtKB-UniRule"/>
</dbReference>
<feature type="domain" description="(+)RNA virus helicase C-terminal" evidence="9">
    <location>
        <begin position="736"/>
        <end position="1053"/>
    </location>
</feature>
<dbReference type="GO" id="GO:0005524">
    <property type="term" value="F:ATP binding"/>
    <property type="evidence" value="ECO:0007669"/>
    <property type="project" value="UniProtKB-KW"/>
</dbReference>